<keyword evidence="4" id="KW-0411">Iron-sulfur</keyword>
<keyword evidence="1" id="KW-0004">4Fe-4S</keyword>
<evidence type="ECO:0000259" key="6">
    <source>
        <dbReference type="PROSITE" id="PS51656"/>
    </source>
</evidence>
<proteinExistence type="predicted"/>
<evidence type="ECO:0000256" key="3">
    <source>
        <dbReference type="ARBA" id="ARBA00023004"/>
    </source>
</evidence>
<feature type="domain" description="4Fe-4S ferredoxin-type" evidence="5">
    <location>
        <begin position="5"/>
        <end position="34"/>
    </location>
</feature>
<dbReference type="Pfam" id="PF13237">
    <property type="entry name" value="Fer4_10"/>
    <property type="match status" value="1"/>
</dbReference>
<dbReference type="AlphaFoldDB" id="A0A7V4THQ6"/>
<dbReference type="Pfam" id="PF02906">
    <property type="entry name" value="Fe_hyd_lg_C"/>
    <property type="match status" value="1"/>
</dbReference>
<dbReference type="GO" id="GO:0046872">
    <property type="term" value="F:metal ion binding"/>
    <property type="evidence" value="ECO:0007669"/>
    <property type="project" value="UniProtKB-KW"/>
</dbReference>
<dbReference type="InterPro" id="IPR017896">
    <property type="entry name" value="4Fe4S_Fe-S-bd"/>
</dbReference>
<evidence type="ECO:0000256" key="2">
    <source>
        <dbReference type="ARBA" id="ARBA00022723"/>
    </source>
</evidence>
<reference evidence="7" key="1">
    <citation type="journal article" date="2020" name="mSystems">
        <title>Genome- and Community-Level Interaction Insights into Carbon Utilization and Element Cycling Functions of Hydrothermarchaeota in Hydrothermal Sediment.</title>
        <authorList>
            <person name="Zhou Z."/>
            <person name="Liu Y."/>
            <person name="Xu W."/>
            <person name="Pan J."/>
            <person name="Luo Z.H."/>
            <person name="Li M."/>
        </authorList>
    </citation>
    <scope>NUCLEOTIDE SEQUENCE [LARGE SCALE GENOMIC DNA]</scope>
    <source>
        <strain evidence="7">SpSt-82</strain>
    </source>
</reference>
<dbReference type="PANTHER" id="PTHR43560:SF1">
    <property type="entry name" value="ION-TRANSLOCATING OXIDOREDUCTASE COMPLEX SUBUNIT B"/>
    <property type="match status" value="1"/>
</dbReference>
<dbReference type="Gene3D" id="3.30.70.20">
    <property type="match status" value="1"/>
</dbReference>
<dbReference type="SUPFAM" id="SSF54862">
    <property type="entry name" value="4Fe-4S ferredoxins"/>
    <property type="match status" value="1"/>
</dbReference>
<dbReference type="GO" id="GO:0051539">
    <property type="term" value="F:4 iron, 4 sulfur cluster binding"/>
    <property type="evidence" value="ECO:0007669"/>
    <property type="project" value="UniProtKB-KW"/>
</dbReference>
<dbReference type="PROSITE" id="PS00198">
    <property type="entry name" value="4FE4S_FER_1"/>
    <property type="match status" value="2"/>
</dbReference>
<evidence type="ECO:0000259" key="5">
    <source>
        <dbReference type="PROSITE" id="PS51379"/>
    </source>
</evidence>
<dbReference type="Gene3D" id="3.40.950.10">
    <property type="entry name" value="Fe-only Hydrogenase (Larger Subunit), Chain L, domain 3"/>
    <property type="match status" value="1"/>
</dbReference>
<dbReference type="EMBL" id="DTIY01000076">
    <property type="protein sequence ID" value="HGY40080.1"/>
    <property type="molecule type" value="Genomic_DNA"/>
</dbReference>
<dbReference type="InterPro" id="IPR007202">
    <property type="entry name" value="4Fe-4S_dom"/>
</dbReference>
<keyword evidence="3" id="KW-0408">Iron</keyword>
<gene>
    <name evidence="7" type="ORF">ENW11_09790</name>
</gene>
<name>A0A7V4THQ6_9BACT</name>
<dbReference type="PANTHER" id="PTHR43560">
    <property type="entry name" value="ION-TRANSLOCATING OXIDOREDUCTASE COMPLEX SUBUNIT B"/>
    <property type="match status" value="1"/>
</dbReference>
<dbReference type="InterPro" id="IPR004108">
    <property type="entry name" value="Fe_hydrogenase_lsu_C"/>
</dbReference>
<organism evidence="7">
    <name type="scientific">Candidatus Caldatribacterium saccharofermentans</name>
    <dbReference type="NCBI Taxonomy" id="1454753"/>
    <lineage>
        <taxon>Bacteria</taxon>
        <taxon>Pseudomonadati</taxon>
        <taxon>Atribacterota</taxon>
        <taxon>Atribacteria</taxon>
        <taxon>Atribacterales</taxon>
        <taxon>Candidatus Caldatribacteriaceae</taxon>
        <taxon>Candidatus Caldatribacterium</taxon>
    </lineage>
</organism>
<evidence type="ECO:0000256" key="1">
    <source>
        <dbReference type="ARBA" id="ARBA00022485"/>
    </source>
</evidence>
<dbReference type="Gene3D" id="1.10.15.40">
    <property type="entry name" value="Electron transport complex subunit B, putative Fe-S cluster"/>
    <property type="match status" value="1"/>
</dbReference>
<evidence type="ECO:0000313" key="7">
    <source>
        <dbReference type="EMBL" id="HGY40080.1"/>
    </source>
</evidence>
<dbReference type="InterPro" id="IPR017900">
    <property type="entry name" value="4Fe4S_Fe_S_CS"/>
</dbReference>
<dbReference type="PROSITE" id="PS51379">
    <property type="entry name" value="4FE4S_FER_2"/>
    <property type="match status" value="2"/>
</dbReference>
<dbReference type="InterPro" id="IPR050395">
    <property type="entry name" value="4Fe4S_Ferredoxin_RnfB"/>
</dbReference>
<feature type="domain" description="4Fe-4S ferredoxin-type" evidence="5">
    <location>
        <begin position="35"/>
        <end position="63"/>
    </location>
</feature>
<evidence type="ECO:0000256" key="4">
    <source>
        <dbReference type="ARBA" id="ARBA00023014"/>
    </source>
</evidence>
<protein>
    <submittedName>
        <fullName evidence="7">4Fe-4S dicluster domain-containing protein</fullName>
    </submittedName>
</protein>
<accession>A0A7V4THQ6</accession>
<comment type="caution">
    <text evidence="7">The sequence shown here is derived from an EMBL/GenBank/DDBJ whole genome shotgun (WGS) entry which is preliminary data.</text>
</comment>
<keyword evidence="2" id="KW-0479">Metal-binding</keyword>
<sequence length="451" mass="50142">MEIYHSVVLDEEKCKGCTHCIRRCPTEAIRVKGGKARIDEERCIDCGECIRTCPNHAKYAQADPLEAIQRFRYRVALPAPAFYAQFKFTIPLGKVLNGLLRLGFHEVFEVARGAEILSAEIARFLKKKDLVLPVISSACPAVVRLVEVKFPSLLDNLLPLDSPLGVAAKIARLRALERGYRPEEVGVFFITPCPAKVTEVRQSGEALGRIDGAISMASVYTRLVNELHLVEDRPELQIAGFRGIGWARSGGEQESLGEGEYMAVDGIHNVISVFEKIEMGELREVVYCEAQACVGGCVGGVLAVQNPFIAKVNVNHLLKKYSVFRPWSEEEMETWRKAGVFVRERAYEAKEVLKLDQNFQRAMEKYQQIEKLLELLPGLDCGACGSPTCRALAEDVVQGKAEEVDCPFLLRDNMLELAQEIYALASRVPQTMAGKRREDIGDQGSRSRGAP</sequence>
<dbReference type="InterPro" id="IPR009016">
    <property type="entry name" value="Fe_hydrogenase"/>
</dbReference>
<dbReference type="SUPFAM" id="SSF53920">
    <property type="entry name" value="Fe-only hydrogenase"/>
    <property type="match status" value="1"/>
</dbReference>
<dbReference type="PROSITE" id="PS51656">
    <property type="entry name" value="4FE4S"/>
    <property type="match status" value="1"/>
</dbReference>
<dbReference type="Pfam" id="PF04060">
    <property type="entry name" value="FeS"/>
    <property type="match status" value="1"/>
</dbReference>
<feature type="domain" description="4Fe-4S" evidence="6">
    <location>
        <begin position="364"/>
        <end position="423"/>
    </location>
</feature>